<protein>
    <submittedName>
        <fullName evidence="4">Methyltransferase domain-containing protein</fullName>
    </submittedName>
</protein>
<dbReference type="RefSeq" id="WP_095399140.1">
    <property type="nucleotide sequence ID" value="NZ_WOAA01000017.1"/>
</dbReference>
<dbReference type="CDD" id="cd02440">
    <property type="entry name" value="AdoMet_MTases"/>
    <property type="match status" value="1"/>
</dbReference>
<dbReference type="GO" id="GO:0032259">
    <property type="term" value="P:methylation"/>
    <property type="evidence" value="ECO:0007669"/>
    <property type="project" value="UniProtKB-KW"/>
</dbReference>
<dbReference type="EMBL" id="WOAA01000017">
    <property type="protein sequence ID" value="MUG67752.1"/>
    <property type="molecule type" value="Genomic_DNA"/>
</dbReference>
<proteinExistence type="predicted"/>
<keyword evidence="1 4" id="KW-0489">Methyltransferase</keyword>
<dbReference type="Pfam" id="PF13649">
    <property type="entry name" value="Methyltransf_25"/>
    <property type="match status" value="1"/>
</dbReference>
<evidence type="ECO:0000313" key="4">
    <source>
        <dbReference type="EMBL" id="MUG67752.1"/>
    </source>
</evidence>
<feature type="domain" description="Methyltransferase" evidence="3">
    <location>
        <begin position="38"/>
        <end position="125"/>
    </location>
</feature>
<evidence type="ECO:0000256" key="2">
    <source>
        <dbReference type="ARBA" id="ARBA00022679"/>
    </source>
</evidence>
<dbReference type="PANTHER" id="PTHR43861:SF1">
    <property type="entry name" value="TRANS-ACONITATE 2-METHYLTRANSFERASE"/>
    <property type="match status" value="1"/>
</dbReference>
<dbReference type="InterPro" id="IPR041698">
    <property type="entry name" value="Methyltransf_25"/>
</dbReference>
<accession>A0ABW9T517</accession>
<dbReference type="PANTHER" id="PTHR43861">
    <property type="entry name" value="TRANS-ACONITATE 2-METHYLTRANSFERASE-RELATED"/>
    <property type="match status" value="1"/>
</dbReference>
<name>A0ABW9T517_9BACL</name>
<dbReference type="Gene3D" id="3.40.50.150">
    <property type="entry name" value="Vaccinia Virus protein VP39"/>
    <property type="match status" value="1"/>
</dbReference>
<keyword evidence="5" id="KW-1185">Reference proteome</keyword>
<evidence type="ECO:0000313" key="5">
    <source>
        <dbReference type="Proteomes" id="UP000435177"/>
    </source>
</evidence>
<sequence length="256" mass="28553">MARSQIWKPEQYDSHMSFNTVYGKDVISLLAPKEGERILDLGCGTGTLTSEIAAAGAQVTGMDNSAEMLQQARANYPNIPFIKGNAEQFQTSIRYDAVFSNAALHWVQDASGALHSIYGALEPGGRFVAEFGGKGNIEEIYQAIKTVLADDYGIDADSRNPWYYPSPGEYAAQLEMAGFRVNALFYFDRPTKLVGGEEGILVWLKQFGDSFFTDFSVKERHQAFQRISEIAKAHLWHADSYYGDYKRLRIAAVKPH</sequence>
<evidence type="ECO:0000259" key="3">
    <source>
        <dbReference type="Pfam" id="PF13649"/>
    </source>
</evidence>
<gene>
    <name evidence="4" type="ORF">GNP94_17315</name>
</gene>
<evidence type="ECO:0000256" key="1">
    <source>
        <dbReference type="ARBA" id="ARBA00022603"/>
    </source>
</evidence>
<dbReference type="InterPro" id="IPR029063">
    <property type="entry name" value="SAM-dependent_MTases_sf"/>
</dbReference>
<dbReference type="Proteomes" id="UP000435177">
    <property type="component" value="Unassembled WGS sequence"/>
</dbReference>
<reference evidence="4 5" key="1">
    <citation type="submission" date="2019-11" db="EMBL/GenBank/DDBJ databases">
        <title>Draft genome sequences of five Paenibacillus species of dairy origin.</title>
        <authorList>
            <person name="Olajide A.M."/>
            <person name="Chen S."/>
            <person name="Lapointe G."/>
        </authorList>
    </citation>
    <scope>NUCLEOTIDE SEQUENCE [LARGE SCALE GENOMIC DNA]</scope>
    <source>
        <strain evidence="4 5">3CS1</strain>
    </source>
</reference>
<organism evidence="4 5">
    <name type="scientific">Paenibacillus campinasensis</name>
    <dbReference type="NCBI Taxonomy" id="66347"/>
    <lineage>
        <taxon>Bacteria</taxon>
        <taxon>Bacillati</taxon>
        <taxon>Bacillota</taxon>
        <taxon>Bacilli</taxon>
        <taxon>Bacillales</taxon>
        <taxon>Paenibacillaceae</taxon>
        <taxon>Paenibacillus</taxon>
    </lineage>
</organism>
<keyword evidence="2" id="KW-0808">Transferase</keyword>
<comment type="caution">
    <text evidence="4">The sequence shown here is derived from an EMBL/GenBank/DDBJ whole genome shotgun (WGS) entry which is preliminary data.</text>
</comment>
<dbReference type="GO" id="GO:0008168">
    <property type="term" value="F:methyltransferase activity"/>
    <property type="evidence" value="ECO:0007669"/>
    <property type="project" value="UniProtKB-KW"/>
</dbReference>
<dbReference type="SUPFAM" id="SSF53335">
    <property type="entry name" value="S-adenosyl-L-methionine-dependent methyltransferases"/>
    <property type="match status" value="1"/>
</dbReference>